<dbReference type="Pfam" id="PF12704">
    <property type="entry name" value="MacB_PCD"/>
    <property type="match status" value="1"/>
</dbReference>
<protein>
    <submittedName>
        <fullName evidence="9">Membrane protein</fullName>
    </submittedName>
</protein>
<feature type="transmembrane region" description="Helical" evidence="6">
    <location>
        <begin position="261"/>
        <end position="283"/>
    </location>
</feature>
<dbReference type="InterPro" id="IPR025857">
    <property type="entry name" value="MacB_PCD"/>
</dbReference>
<organism evidence="9 10">
    <name type="scientific">Bowmanella pacifica</name>
    <dbReference type="NCBI Taxonomy" id="502051"/>
    <lineage>
        <taxon>Bacteria</taxon>
        <taxon>Pseudomonadati</taxon>
        <taxon>Pseudomonadota</taxon>
        <taxon>Gammaproteobacteria</taxon>
        <taxon>Alteromonadales</taxon>
        <taxon>Alteromonadaceae</taxon>
        <taxon>Bowmanella</taxon>
    </lineage>
</organism>
<keyword evidence="10" id="KW-1185">Reference proteome</keyword>
<dbReference type="InterPro" id="IPR003838">
    <property type="entry name" value="ABC3_permease_C"/>
</dbReference>
<evidence type="ECO:0000313" key="10">
    <source>
        <dbReference type="Proteomes" id="UP000606935"/>
    </source>
</evidence>
<dbReference type="PANTHER" id="PTHR30572:SF15">
    <property type="entry name" value="ABC TRANSPORTER PERMEASE"/>
    <property type="match status" value="1"/>
</dbReference>
<accession>A0A918DG13</accession>
<keyword evidence="4 6" id="KW-1133">Transmembrane helix</keyword>
<dbReference type="Pfam" id="PF02687">
    <property type="entry name" value="FtsX"/>
    <property type="match status" value="1"/>
</dbReference>
<sequence length="394" mass="42205">MSLLAQSSAVIGMNIKSLPRRLWMSLAMVLASAVVVAVLLAFLAMAKGFEATLQSAGQEDVAFFIRTGSAAELNSSVMKEQVDLLREAPGIASNENGKLVSPELYVIVDGTKKSSGTDANIPLRGMEPQGLALRHNFKLVQGRLFTPGTDELIVGEGVLRQFEGFELGNEVRFGKNRWTVVGVFSTGGNVFESELWADAKVIQTLYNRGSSYQSVRAKLTADAKLEDIQAYIKNEPRLNQEVQTEANYFAVQGEGLSYMAIFGRVISAVMALGALAGALNTMYTSVSDRAKEIATLRAIGFSNLSAFIGTMAEALVLALLGGFLGALAAFLLFDGLSTSTLSGSFTQVVFSFEMSGQLVMQGIWLALIIGFISGFFPAWRATSVPVAVAFQSRG</sequence>
<evidence type="ECO:0000256" key="4">
    <source>
        <dbReference type="ARBA" id="ARBA00022989"/>
    </source>
</evidence>
<feature type="transmembrane region" description="Helical" evidence="6">
    <location>
        <begin position="358"/>
        <end position="379"/>
    </location>
</feature>
<evidence type="ECO:0000256" key="6">
    <source>
        <dbReference type="SAM" id="Phobius"/>
    </source>
</evidence>
<evidence type="ECO:0000256" key="1">
    <source>
        <dbReference type="ARBA" id="ARBA00004651"/>
    </source>
</evidence>
<evidence type="ECO:0000313" key="9">
    <source>
        <dbReference type="EMBL" id="GGO64940.1"/>
    </source>
</evidence>
<dbReference type="GO" id="GO:0005886">
    <property type="term" value="C:plasma membrane"/>
    <property type="evidence" value="ECO:0007669"/>
    <property type="project" value="UniProtKB-SubCell"/>
</dbReference>
<evidence type="ECO:0000256" key="3">
    <source>
        <dbReference type="ARBA" id="ARBA00022692"/>
    </source>
</evidence>
<comment type="subcellular location">
    <subcellularLocation>
        <location evidence="1">Cell membrane</location>
        <topology evidence="1">Multi-pass membrane protein</topology>
    </subcellularLocation>
</comment>
<evidence type="ECO:0000259" key="8">
    <source>
        <dbReference type="Pfam" id="PF12704"/>
    </source>
</evidence>
<keyword evidence="2" id="KW-1003">Cell membrane</keyword>
<dbReference type="EMBL" id="BMLS01000001">
    <property type="protein sequence ID" value="GGO64940.1"/>
    <property type="molecule type" value="Genomic_DNA"/>
</dbReference>
<feature type="domain" description="ABC3 transporter permease C-terminal" evidence="7">
    <location>
        <begin position="265"/>
        <end position="384"/>
    </location>
</feature>
<evidence type="ECO:0000256" key="2">
    <source>
        <dbReference type="ARBA" id="ARBA00022475"/>
    </source>
</evidence>
<reference evidence="9" key="2">
    <citation type="submission" date="2020-09" db="EMBL/GenBank/DDBJ databases">
        <authorList>
            <person name="Sun Q."/>
            <person name="Zhou Y."/>
        </authorList>
    </citation>
    <scope>NUCLEOTIDE SEQUENCE</scope>
    <source>
        <strain evidence="9">CGMCC 1.7086</strain>
    </source>
</reference>
<gene>
    <name evidence="9" type="ORF">GCM10010982_05560</name>
</gene>
<feature type="domain" description="MacB-like periplasmic core" evidence="8">
    <location>
        <begin position="26"/>
        <end position="234"/>
    </location>
</feature>
<dbReference type="GO" id="GO:0022857">
    <property type="term" value="F:transmembrane transporter activity"/>
    <property type="evidence" value="ECO:0007669"/>
    <property type="project" value="TreeGrafter"/>
</dbReference>
<dbReference type="RefSeq" id="WP_188689960.1">
    <property type="nucleotide sequence ID" value="NZ_BMLS01000001.1"/>
</dbReference>
<evidence type="ECO:0000256" key="5">
    <source>
        <dbReference type="ARBA" id="ARBA00023136"/>
    </source>
</evidence>
<reference evidence="9" key="1">
    <citation type="journal article" date="2014" name="Int. J. Syst. Evol. Microbiol.">
        <title>Complete genome sequence of Corynebacterium casei LMG S-19264T (=DSM 44701T), isolated from a smear-ripened cheese.</title>
        <authorList>
            <consortium name="US DOE Joint Genome Institute (JGI-PGF)"/>
            <person name="Walter F."/>
            <person name="Albersmeier A."/>
            <person name="Kalinowski J."/>
            <person name="Ruckert C."/>
        </authorList>
    </citation>
    <scope>NUCLEOTIDE SEQUENCE</scope>
    <source>
        <strain evidence="9">CGMCC 1.7086</strain>
    </source>
</reference>
<keyword evidence="3 6" id="KW-0812">Transmembrane</keyword>
<feature type="transmembrane region" description="Helical" evidence="6">
    <location>
        <begin position="304"/>
        <end position="333"/>
    </location>
</feature>
<comment type="caution">
    <text evidence="9">The sequence shown here is derived from an EMBL/GenBank/DDBJ whole genome shotgun (WGS) entry which is preliminary data.</text>
</comment>
<evidence type="ECO:0000259" key="7">
    <source>
        <dbReference type="Pfam" id="PF02687"/>
    </source>
</evidence>
<dbReference type="PANTHER" id="PTHR30572">
    <property type="entry name" value="MEMBRANE COMPONENT OF TRANSPORTER-RELATED"/>
    <property type="match status" value="1"/>
</dbReference>
<dbReference type="AlphaFoldDB" id="A0A918DG13"/>
<keyword evidence="5 6" id="KW-0472">Membrane</keyword>
<dbReference type="Proteomes" id="UP000606935">
    <property type="component" value="Unassembled WGS sequence"/>
</dbReference>
<name>A0A918DG13_9ALTE</name>
<proteinExistence type="predicted"/>
<dbReference type="InterPro" id="IPR050250">
    <property type="entry name" value="Macrolide_Exporter_MacB"/>
</dbReference>